<organism evidence="1 2">
    <name type="scientific">Microtetraspora malaysiensis</name>
    <dbReference type="NCBI Taxonomy" id="161358"/>
    <lineage>
        <taxon>Bacteria</taxon>
        <taxon>Bacillati</taxon>
        <taxon>Actinomycetota</taxon>
        <taxon>Actinomycetes</taxon>
        <taxon>Streptosporangiales</taxon>
        <taxon>Streptosporangiaceae</taxon>
        <taxon>Microtetraspora</taxon>
    </lineage>
</organism>
<comment type="caution">
    <text evidence="1">The sequence shown here is derived from an EMBL/GenBank/DDBJ whole genome shotgun (WGS) entry which is preliminary data.</text>
</comment>
<dbReference type="Proteomes" id="UP001602013">
    <property type="component" value="Unassembled WGS sequence"/>
</dbReference>
<name>A0ABW6STC3_9ACTN</name>
<gene>
    <name evidence="1" type="ORF">ACFYXI_21880</name>
</gene>
<evidence type="ECO:0000313" key="1">
    <source>
        <dbReference type="EMBL" id="MFF3668239.1"/>
    </source>
</evidence>
<evidence type="ECO:0000313" key="2">
    <source>
        <dbReference type="Proteomes" id="UP001602013"/>
    </source>
</evidence>
<dbReference type="RefSeq" id="WP_387413696.1">
    <property type="nucleotide sequence ID" value="NZ_JBIASD010000014.1"/>
</dbReference>
<proteinExistence type="predicted"/>
<dbReference type="EMBL" id="JBIASD010000014">
    <property type="protein sequence ID" value="MFF3668239.1"/>
    <property type="molecule type" value="Genomic_DNA"/>
</dbReference>
<protein>
    <submittedName>
        <fullName evidence="1">Uncharacterized protein</fullName>
    </submittedName>
</protein>
<sequence>MIADAHAAERFMRAAMLGVAMAVETQRLLRLHAGDSPPDQDGAVGVEIPFPDSTVITAVLDAAASCFRPPDDPGEDPRQAVLAPLLELAALAKPLVPPQPLVPERR</sequence>
<reference evidence="1 2" key="1">
    <citation type="submission" date="2024-10" db="EMBL/GenBank/DDBJ databases">
        <title>The Natural Products Discovery Center: Release of the First 8490 Sequenced Strains for Exploring Actinobacteria Biosynthetic Diversity.</title>
        <authorList>
            <person name="Kalkreuter E."/>
            <person name="Kautsar S.A."/>
            <person name="Yang D."/>
            <person name="Bader C.D."/>
            <person name="Teijaro C.N."/>
            <person name="Fluegel L."/>
            <person name="Davis C.M."/>
            <person name="Simpson J.R."/>
            <person name="Lauterbach L."/>
            <person name="Steele A.D."/>
            <person name="Gui C."/>
            <person name="Meng S."/>
            <person name="Li G."/>
            <person name="Viehrig K."/>
            <person name="Ye F."/>
            <person name="Su P."/>
            <person name="Kiefer A.F."/>
            <person name="Nichols A."/>
            <person name="Cepeda A.J."/>
            <person name="Yan W."/>
            <person name="Fan B."/>
            <person name="Jiang Y."/>
            <person name="Adhikari A."/>
            <person name="Zheng C.-J."/>
            <person name="Schuster L."/>
            <person name="Cowan T.M."/>
            <person name="Smanski M.J."/>
            <person name="Chevrette M.G."/>
            <person name="De Carvalho L.P.S."/>
            <person name="Shen B."/>
        </authorList>
    </citation>
    <scope>NUCLEOTIDE SEQUENCE [LARGE SCALE GENOMIC DNA]</scope>
    <source>
        <strain evidence="1 2">NPDC002173</strain>
    </source>
</reference>
<accession>A0ABW6STC3</accession>
<keyword evidence="2" id="KW-1185">Reference proteome</keyword>